<evidence type="ECO:0000313" key="3">
    <source>
        <dbReference type="Proteomes" id="UP001176468"/>
    </source>
</evidence>
<keyword evidence="3" id="KW-1185">Reference proteome</keyword>
<accession>A0ABT9A6Z7</accession>
<organism evidence="2 3">
    <name type="scientific">Sphingomonas immobilis</name>
    <dbReference type="NCBI Taxonomy" id="3063997"/>
    <lineage>
        <taxon>Bacteria</taxon>
        <taxon>Pseudomonadati</taxon>
        <taxon>Pseudomonadota</taxon>
        <taxon>Alphaproteobacteria</taxon>
        <taxon>Sphingomonadales</taxon>
        <taxon>Sphingomonadaceae</taxon>
        <taxon>Sphingomonas</taxon>
    </lineage>
</organism>
<evidence type="ECO:0008006" key="4">
    <source>
        <dbReference type="Google" id="ProtNLM"/>
    </source>
</evidence>
<feature type="compositionally biased region" description="Low complexity" evidence="1">
    <location>
        <begin position="1"/>
        <end position="10"/>
    </location>
</feature>
<gene>
    <name evidence="2" type="ORF">Q5H94_19560</name>
</gene>
<evidence type="ECO:0000313" key="2">
    <source>
        <dbReference type="EMBL" id="MDO7844537.1"/>
    </source>
</evidence>
<dbReference type="RefSeq" id="WP_304562933.1">
    <property type="nucleotide sequence ID" value="NZ_JAUQSZ010000017.1"/>
</dbReference>
<name>A0ABT9A6Z7_9SPHN</name>
<protein>
    <recommendedName>
        <fullName evidence="4">Antitoxin Xre/MbcA/ParS-like toxin-binding domain-containing protein</fullName>
    </recommendedName>
</protein>
<dbReference type="EMBL" id="JAUQSZ010000017">
    <property type="protein sequence ID" value="MDO7844537.1"/>
    <property type="molecule type" value="Genomic_DNA"/>
</dbReference>
<comment type="caution">
    <text evidence="2">The sequence shown here is derived from an EMBL/GenBank/DDBJ whole genome shotgun (WGS) entry which is preliminary data.</text>
</comment>
<reference evidence="2" key="1">
    <citation type="submission" date="2023-07" db="EMBL/GenBank/DDBJ databases">
        <authorList>
            <person name="Kim M.K."/>
        </authorList>
    </citation>
    <scope>NUCLEOTIDE SEQUENCE</scope>
    <source>
        <strain evidence="2">CA1-15</strain>
    </source>
</reference>
<dbReference type="Proteomes" id="UP001176468">
    <property type="component" value="Unassembled WGS sequence"/>
</dbReference>
<evidence type="ECO:0000256" key="1">
    <source>
        <dbReference type="SAM" id="MobiDB-lite"/>
    </source>
</evidence>
<proteinExistence type="predicted"/>
<feature type="region of interest" description="Disordered" evidence="1">
    <location>
        <begin position="1"/>
        <end position="43"/>
    </location>
</feature>
<sequence>MPADPAATADTAEEPSLYEKKSPARRQFGHRKDQPRLSADQAARQGRVVSAALRSLPAGAAMTFLNTDQAGLGRPLDRAIESIEGLAAVEAALAQQAINRS</sequence>